<evidence type="ECO:0000256" key="3">
    <source>
        <dbReference type="ARBA" id="ARBA00023602"/>
    </source>
</evidence>
<feature type="compositionally biased region" description="Low complexity" evidence="6">
    <location>
        <begin position="1"/>
        <end position="18"/>
    </location>
</feature>
<feature type="repeat" description="TPR" evidence="4">
    <location>
        <begin position="67"/>
        <end position="100"/>
    </location>
</feature>
<sequence length="397" mass="44436">MTSSPSPAAASVASAAPPARREKNFEETMKEFDTVPLFMRHLPQEEGNTALEALQSLAHEGKPDDVAENFKNQGNDYFRGKRYREALSFYHQGLDAKPDDAKLKESLFLNVAACELELKNYGRALHAARNAIQVNPRSVKALYRAARGFLALDRVDDADGCCELALELDPSNVEIVRMRERVQERAKQLQKRQTEREERQRRDTLEQEALKVAFVARGLWLETSDDPPDNPTPAHFDPQERPSYARSDIPLIGAPEPWRAPDPIRTPVIFPVMFLYPQHNTSDLVSEYQEDTPVGMHLDVMFPPEARGSLPWDPKGEYVSSNLSVIAKTHKGRLLRVGHKLSLRALLDQGAKDSETGDPQDRDGIVLRDGIIDLVVLPKGSAAEATWIAENKVRASS</sequence>
<dbReference type="VEuPathDB" id="FungiDB:Malapachy_0345"/>
<keyword evidence="5" id="KW-0175">Coiled coil</keyword>
<dbReference type="Proteomes" id="UP000037751">
    <property type="component" value="Unassembled WGS sequence"/>
</dbReference>
<dbReference type="OrthoDB" id="1724687at2759"/>
<dbReference type="GO" id="GO:0005840">
    <property type="term" value="C:ribosome"/>
    <property type="evidence" value="ECO:0007669"/>
    <property type="project" value="UniProtKB-KW"/>
</dbReference>
<dbReference type="Gene3D" id="1.25.40.10">
    <property type="entry name" value="Tetratricopeptide repeat domain"/>
    <property type="match status" value="1"/>
</dbReference>
<feature type="coiled-coil region" evidence="5">
    <location>
        <begin position="172"/>
        <end position="199"/>
    </location>
</feature>
<dbReference type="GO" id="GO:0030544">
    <property type="term" value="F:Hsp70 protein binding"/>
    <property type="evidence" value="ECO:0007669"/>
    <property type="project" value="TreeGrafter"/>
</dbReference>
<dbReference type="GO" id="GO:0051879">
    <property type="term" value="F:Hsp90 protein binding"/>
    <property type="evidence" value="ECO:0007669"/>
    <property type="project" value="InterPro"/>
</dbReference>
<dbReference type="InterPro" id="IPR044059">
    <property type="entry name" value="Csn1/TTC4_wheel"/>
</dbReference>
<dbReference type="PANTHER" id="PTHR46035:SF1">
    <property type="entry name" value="TETRATRICOPEPTIDE REPEAT PROTEIN 4"/>
    <property type="match status" value="1"/>
</dbReference>
<feature type="region of interest" description="Disordered" evidence="6">
    <location>
        <begin position="221"/>
        <end position="248"/>
    </location>
</feature>
<evidence type="ECO:0000256" key="5">
    <source>
        <dbReference type="SAM" id="Coils"/>
    </source>
</evidence>
<dbReference type="GO" id="GO:0005829">
    <property type="term" value="C:cytosol"/>
    <property type="evidence" value="ECO:0007669"/>
    <property type="project" value="TreeGrafter"/>
</dbReference>
<evidence type="ECO:0000256" key="4">
    <source>
        <dbReference type="PROSITE-ProRule" id="PRU00339"/>
    </source>
</evidence>
<gene>
    <name evidence="8" type="ORF">Malapachy_0345</name>
</gene>
<reference evidence="8 9" key="1">
    <citation type="submission" date="2015-07" db="EMBL/GenBank/DDBJ databases">
        <title>Draft Genome Sequence of Malassezia furfur CBS1878 and Malassezia pachydermatis CBS1879.</title>
        <authorList>
            <person name="Triana S."/>
            <person name="Ohm R."/>
            <person name="Gonzalez A."/>
            <person name="DeCock H."/>
            <person name="Restrepo S."/>
            <person name="Celis A."/>
        </authorList>
    </citation>
    <scope>NUCLEOTIDE SEQUENCE [LARGE SCALE GENOMIC DNA]</scope>
    <source>
        <strain evidence="8 9">CBS 1879</strain>
    </source>
</reference>
<feature type="region of interest" description="Disordered" evidence="6">
    <location>
        <begin position="1"/>
        <end position="27"/>
    </location>
</feature>
<dbReference type="SMART" id="SM00028">
    <property type="entry name" value="TPR"/>
    <property type="match status" value="3"/>
</dbReference>
<organism evidence="8 9">
    <name type="scientific">Malassezia pachydermatis</name>
    <dbReference type="NCBI Taxonomy" id="77020"/>
    <lineage>
        <taxon>Eukaryota</taxon>
        <taxon>Fungi</taxon>
        <taxon>Dikarya</taxon>
        <taxon>Basidiomycota</taxon>
        <taxon>Ustilaginomycotina</taxon>
        <taxon>Malasseziomycetes</taxon>
        <taxon>Malasseziales</taxon>
        <taxon>Malasseziaceae</taxon>
        <taxon>Malassezia</taxon>
    </lineage>
</organism>
<name>A0A0M8MR55_9BASI</name>
<comment type="caution">
    <text evidence="8">The sequence shown here is derived from an EMBL/GenBank/DDBJ whole genome shotgun (WGS) entry which is preliminary data.</text>
</comment>
<evidence type="ECO:0000313" key="9">
    <source>
        <dbReference type="Proteomes" id="UP000037751"/>
    </source>
</evidence>
<protein>
    <submittedName>
        <fullName evidence="8">40s ribosomal protein s7</fullName>
    </submittedName>
</protein>
<dbReference type="PANTHER" id="PTHR46035">
    <property type="entry name" value="TETRATRICOPEPTIDE REPEAT PROTEIN 4"/>
    <property type="match status" value="1"/>
</dbReference>
<dbReference type="GO" id="GO:0006457">
    <property type="term" value="P:protein folding"/>
    <property type="evidence" value="ECO:0007669"/>
    <property type="project" value="TreeGrafter"/>
</dbReference>
<keyword evidence="2 4" id="KW-0802">TPR repeat</keyword>
<evidence type="ECO:0000259" key="7">
    <source>
        <dbReference type="Pfam" id="PF18972"/>
    </source>
</evidence>
<dbReference type="EMBL" id="LGAV01000010">
    <property type="protein sequence ID" value="KOS12664.1"/>
    <property type="molecule type" value="Genomic_DNA"/>
</dbReference>
<keyword evidence="8" id="KW-0689">Ribosomal protein</keyword>
<dbReference type="GeneID" id="28726742"/>
<proteinExistence type="inferred from homology"/>
<dbReference type="GO" id="GO:0005634">
    <property type="term" value="C:nucleus"/>
    <property type="evidence" value="ECO:0007669"/>
    <property type="project" value="TreeGrafter"/>
</dbReference>
<dbReference type="PROSITE" id="PS50005">
    <property type="entry name" value="TPR"/>
    <property type="match status" value="1"/>
</dbReference>
<dbReference type="Pfam" id="PF18972">
    <property type="entry name" value="Wheel"/>
    <property type="match status" value="1"/>
</dbReference>
<dbReference type="SUPFAM" id="SSF48452">
    <property type="entry name" value="TPR-like"/>
    <property type="match status" value="1"/>
</dbReference>
<evidence type="ECO:0000256" key="1">
    <source>
        <dbReference type="ARBA" id="ARBA00022737"/>
    </source>
</evidence>
<keyword evidence="8" id="KW-0687">Ribonucleoprotein</keyword>
<keyword evidence="1" id="KW-0677">Repeat</keyword>
<dbReference type="AlphaFoldDB" id="A0A0M8MR55"/>
<dbReference type="STRING" id="77020.A0A0M8MR55"/>
<evidence type="ECO:0000256" key="6">
    <source>
        <dbReference type="SAM" id="MobiDB-lite"/>
    </source>
</evidence>
<evidence type="ECO:0000313" key="8">
    <source>
        <dbReference type="EMBL" id="KOS12664.1"/>
    </source>
</evidence>
<dbReference type="InterPro" id="IPR011990">
    <property type="entry name" value="TPR-like_helical_dom_sf"/>
</dbReference>
<feature type="domain" description="Cns1/TTC4 wheel" evidence="7">
    <location>
        <begin position="262"/>
        <end position="389"/>
    </location>
</feature>
<accession>A0A0M8MR55</accession>
<keyword evidence="9" id="KW-1185">Reference proteome</keyword>
<dbReference type="InterPro" id="IPR019734">
    <property type="entry name" value="TPR_rpt"/>
</dbReference>
<evidence type="ECO:0000256" key="2">
    <source>
        <dbReference type="ARBA" id="ARBA00022803"/>
    </source>
</evidence>
<dbReference type="CDD" id="cd21377">
    <property type="entry name" value="CTWD_Cns1-like"/>
    <property type="match status" value="1"/>
</dbReference>
<comment type="similarity">
    <text evidence="3">Belongs to the TTC4 family.</text>
</comment>
<dbReference type="RefSeq" id="XP_017990296.1">
    <property type="nucleotide sequence ID" value="XM_018134867.1"/>
</dbReference>